<evidence type="ECO:0000313" key="7">
    <source>
        <dbReference type="EMBL" id="KAJ4828110.1"/>
    </source>
</evidence>
<proteinExistence type="inferred from homology"/>
<gene>
    <name evidence="7" type="ORF">Tsubulata_007155</name>
</gene>
<keyword evidence="4 6" id="KW-0732">Signal</keyword>
<dbReference type="EMBL" id="JAKUCV010006256">
    <property type="protein sequence ID" value="KAJ4828110.1"/>
    <property type="molecule type" value="Genomic_DNA"/>
</dbReference>
<evidence type="ECO:0000256" key="5">
    <source>
        <dbReference type="ARBA" id="ARBA00023591"/>
    </source>
</evidence>
<dbReference type="Proteomes" id="UP001141552">
    <property type="component" value="Unassembled WGS sequence"/>
</dbReference>
<dbReference type="PANTHER" id="PTHR31279:SF13">
    <property type="entry name" value="PROTEIN EXORDIUM-LIKE 6"/>
    <property type="match status" value="1"/>
</dbReference>
<evidence type="ECO:0000256" key="6">
    <source>
        <dbReference type="SAM" id="SignalP"/>
    </source>
</evidence>
<dbReference type="OrthoDB" id="47374at2759"/>
<keyword evidence="3" id="KW-0964">Secreted</keyword>
<comment type="subcellular location">
    <subcellularLocation>
        <location evidence="1">Secreted</location>
        <location evidence="1">Extracellular space</location>
        <location evidence="1">Apoplast</location>
    </subcellularLocation>
</comment>
<dbReference type="InterPro" id="IPR006766">
    <property type="entry name" value="EXORDIUM-like"/>
</dbReference>
<dbReference type="Pfam" id="PF04674">
    <property type="entry name" value="Phi_1"/>
    <property type="match status" value="1"/>
</dbReference>
<comment type="similarity">
    <text evidence="5">Belongs to the EXORDIUM family.</text>
</comment>
<protein>
    <recommendedName>
        <fullName evidence="9">Protein EXORDIUM-like 2</fullName>
    </recommendedName>
</protein>
<evidence type="ECO:0008006" key="9">
    <source>
        <dbReference type="Google" id="ProtNLM"/>
    </source>
</evidence>
<comment type="caution">
    <text evidence="7">The sequence shown here is derived from an EMBL/GenBank/DDBJ whole genome shotgun (WGS) entry which is preliminary data.</text>
</comment>
<evidence type="ECO:0000313" key="8">
    <source>
        <dbReference type="Proteomes" id="UP001141552"/>
    </source>
</evidence>
<reference evidence="7" key="2">
    <citation type="journal article" date="2023" name="Plants (Basel)">
        <title>Annotation of the Turnera subulata (Passifloraceae) Draft Genome Reveals the S-Locus Evolved after the Divergence of Turneroideae from Passifloroideae in a Stepwise Manner.</title>
        <authorList>
            <person name="Henning P.M."/>
            <person name="Roalson E.H."/>
            <person name="Mir W."/>
            <person name="McCubbin A.G."/>
            <person name="Shore J.S."/>
        </authorList>
    </citation>
    <scope>NUCLEOTIDE SEQUENCE</scope>
    <source>
        <strain evidence="7">F60SS</strain>
    </source>
</reference>
<feature type="signal peptide" evidence="6">
    <location>
        <begin position="1"/>
        <end position="31"/>
    </location>
</feature>
<organism evidence="7 8">
    <name type="scientific">Turnera subulata</name>
    <dbReference type="NCBI Taxonomy" id="218843"/>
    <lineage>
        <taxon>Eukaryota</taxon>
        <taxon>Viridiplantae</taxon>
        <taxon>Streptophyta</taxon>
        <taxon>Embryophyta</taxon>
        <taxon>Tracheophyta</taxon>
        <taxon>Spermatophyta</taxon>
        <taxon>Magnoliopsida</taxon>
        <taxon>eudicotyledons</taxon>
        <taxon>Gunneridae</taxon>
        <taxon>Pentapetalae</taxon>
        <taxon>rosids</taxon>
        <taxon>fabids</taxon>
        <taxon>Malpighiales</taxon>
        <taxon>Passifloraceae</taxon>
        <taxon>Turnera</taxon>
    </lineage>
</organism>
<keyword evidence="8" id="KW-1185">Reference proteome</keyword>
<dbReference type="GO" id="GO:0048046">
    <property type="term" value="C:apoplast"/>
    <property type="evidence" value="ECO:0007669"/>
    <property type="project" value="UniProtKB-SubCell"/>
</dbReference>
<evidence type="ECO:0000256" key="1">
    <source>
        <dbReference type="ARBA" id="ARBA00004271"/>
    </source>
</evidence>
<evidence type="ECO:0000256" key="2">
    <source>
        <dbReference type="ARBA" id="ARBA00022523"/>
    </source>
</evidence>
<feature type="chain" id="PRO_5040290155" description="Protein EXORDIUM-like 2" evidence="6">
    <location>
        <begin position="32"/>
        <end position="310"/>
    </location>
</feature>
<dbReference type="PANTHER" id="PTHR31279">
    <property type="entry name" value="PROTEIN EXORDIUM-LIKE 5"/>
    <property type="match status" value="1"/>
</dbReference>
<sequence length="310" mass="33015">MASCLPNSRLLFSLPSLLLLLLLLLPSSSLADGPPEHVLLTHEGGKLLTGNVGLSLLWYGQFARVQKNAMRTFIKSLNFRGDGMLRPQVSDWWRVVESYQEAAGLPMAPINVQVVKQTVDAGCSVGKVLTDDFIATLIGKALEGFPDAIPVIISAKDVTMQGLCMGKCALHKVDANNKPFIILGNPETECPGACEWPFFKPDYGPAGETLIPPSGNIAADAMVISFASGLAEIVTNPFMDGFQMKAVRNPIEAGCACQGIFGSGAVPGKPGKVLLDPTSGGSYNAYGSKGRKFLIPAIWNPITKSCFTLM</sequence>
<dbReference type="AlphaFoldDB" id="A0A9Q0FC99"/>
<evidence type="ECO:0000256" key="3">
    <source>
        <dbReference type="ARBA" id="ARBA00022525"/>
    </source>
</evidence>
<accession>A0A9Q0FC99</accession>
<keyword evidence="2" id="KW-0052">Apoplast</keyword>
<reference evidence="7" key="1">
    <citation type="submission" date="2022-02" db="EMBL/GenBank/DDBJ databases">
        <authorList>
            <person name="Henning P.M."/>
            <person name="McCubbin A.G."/>
            <person name="Shore J.S."/>
        </authorList>
    </citation>
    <scope>NUCLEOTIDE SEQUENCE</scope>
    <source>
        <strain evidence="7">F60SS</strain>
        <tissue evidence="7">Leaves</tissue>
    </source>
</reference>
<evidence type="ECO:0000256" key="4">
    <source>
        <dbReference type="ARBA" id="ARBA00022729"/>
    </source>
</evidence>
<name>A0A9Q0FC99_9ROSI</name>